<sequence length="100" mass="11424">MMTGQGCLKRIKKKLPCMSFLDLNCPYEENQKKLSIQTRSELSSTESEKLITESIESKMTTSPRAEMSTSAAQCNVRRLDDYDDLINLESREYDNGYTSP</sequence>
<name>A0A8H3XDQ5_GIGMA</name>
<dbReference type="EMBL" id="WTPW01001158">
    <property type="protein sequence ID" value="KAF0452392.1"/>
    <property type="molecule type" value="Genomic_DNA"/>
</dbReference>
<gene>
    <name evidence="1" type="ORF">F8M41_001901</name>
</gene>
<protein>
    <submittedName>
        <fullName evidence="1">Uncharacterized protein</fullName>
    </submittedName>
</protein>
<comment type="caution">
    <text evidence="1">The sequence shown here is derived from an EMBL/GenBank/DDBJ whole genome shotgun (WGS) entry which is preliminary data.</text>
</comment>
<dbReference type="Proteomes" id="UP000439903">
    <property type="component" value="Unassembled WGS sequence"/>
</dbReference>
<evidence type="ECO:0000313" key="2">
    <source>
        <dbReference type="Proteomes" id="UP000439903"/>
    </source>
</evidence>
<organism evidence="1 2">
    <name type="scientific">Gigaspora margarita</name>
    <dbReference type="NCBI Taxonomy" id="4874"/>
    <lineage>
        <taxon>Eukaryota</taxon>
        <taxon>Fungi</taxon>
        <taxon>Fungi incertae sedis</taxon>
        <taxon>Mucoromycota</taxon>
        <taxon>Glomeromycotina</taxon>
        <taxon>Glomeromycetes</taxon>
        <taxon>Diversisporales</taxon>
        <taxon>Gigasporaceae</taxon>
        <taxon>Gigaspora</taxon>
    </lineage>
</organism>
<accession>A0A8H3XDQ5</accession>
<keyword evidence="2" id="KW-1185">Reference proteome</keyword>
<reference evidence="1 2" key="1">
    <citation type="journal article" date="2019" name="Environ. Microbiol.">
        <title>At the nexus of three kingdoms: the genome of the mycorrhizal fungus Gigaspora margarita provides insights into plant, endobacterial and fungal interactions.</title>
        <authorList>
            <person name="Venice F."/>
            <person name="Ghignone S."/>
            <person name="Salvioli di Fossalunga A."/>
            <person name="Amselem J."/>
            <person name="Novero M."/>
            <person name="Xianan X."/>
            <person name="Sedzielewska Toro K."/>
            <person name="Morin E."/>
            <person name="Lipzen A."/>
            <person name="Grigoriev I.V."/>
            <person name="Henrissat B."/>
            <person name="Martin F.M."/>
            <person name="Bonfante P."/>
        </authorList>
    </citation>
    <scope>NUCLEOTIDE SEQUENCE [LARGE SCALE GENOMIC DNA]</scope>
    <source>
        <strain evidence="1 2">BEG34</strain>
    </source>
</reference>
<evidence type="ECO:0000313" key="1">
    <source>
        <dbReference type="EMBL" id="KAF0452392.1"/>
    </source>
</evidence>
<dbReference type="AlphaFoldDB" id="A0A8H3XDQ5"/>
<proteinExistence type="predicted"/>